<dbReference type="EMBL" id="CP042435">
    <property type="protein sequence ID" value="QEC69482.1"/>
    <property type="molecule type" value="Genomic_DNA"/>
</dbReference>
<organism evidence="1 2">
    <name type="scientific">Panacibacter ginsenosidivorans</name>
    <dbReference type="NCBI Taxonomy" id="1813871"/>
    <lineage>
        <taxon>Bacteria</taxon>
        <taxon>Pseudomonadati</taxon>
        <taxon>Bacteroidota</taxon>
        <taxon>Chitinophagia</taxon>
        <taxon>Chitinophagales</taxon>
        <taxon>Chitinophagaceae</taxon>
        <taxon>Panacibacter</taxon>
    </lineage>
</organism>
<protein>
    <submittedName>
        <fullName evidence="1">Uncharacterized protein</fullName>
    </submittedName>
</protein>
<dbReference type="AlphaFoldDB" id="A0A5B8VDT8"/>
<evidence type="ECO:0000313" key="1">
    <source>
        <dbReference type="EMBL" id="QEC69482.1"/>
    </source>
</evidence>
<keyword evidence="2" id="KW-1185">Reference proteome</keyword>
<gene>
    <name evidence="1" type="ORF">FRZ67_20055</name>
</gene>
<dbReference type="RefSeq" id="WP_147192359.1">
    <property type="nucleotide sequence ID" value="NZ_CP042435.1"/>
</dbReference>
<sequence>MKILIACIATLLFYQSCQTKTEQSKEFKSFFNKCDELNIVYYSKDTFVFKTVDTSTIKNFTELISGDNDNELPDSSQQPQEQLIYKSKGKIFFTADVFNHYDKKGVLSDYVSYTLEEKKCKHLLTYRTGMGIDEIYQHKINPIGNPWTDIDTTKFHYEDIKNNR</sequence>
<reference evidence="1 2" key="1">
    <citation type="journal article" date="2016" name="Int. J. Syst. Evol. Microbiol.">
        <title>Panacibacter ginsenosidivorans gen. nov., sp. nov., with ginsenoside converting activity isolated from soil of a ginseng field.</title>
        <authorList>
            <person name="Siddiqi M.Z."/>
            <person name="Muhammad Shafi S."/>
            <person name="Choi K.D."/>
            <person name="Im W.T."/>
        </authorList>
    </citation>
    <scope>NUCLEOTIDE SEQUENCE [LARGE SCALE GENOMIC DNA]</scope>
    <source>
        <strain evidence="1 2">Gsoil1550</strain>
    </source>
</reference>
<proteinExistence type="predicted"/>
<evidence type="ECO:0000313" key="2">
    <source>
        <dbReference type="Proteomes" id="UP000321533"/>
    </source>
</evidence>
<accession>A0A5B8VDT8</accession>
<dbReference type="Proteomes" id="UP000321533">
    <property type="component" value="Chromosome"/>
</dbReference>
<dbReference type="KEGG" id="pgin:FRZ67_20055"/>
<name>A0A5B8VDT8_9BACT</name>